<reference evidence="2 3" key="1">
    <citation type="submission" date="2018-11" db="EMBL/GenBank/DDBJ databases">
        <title>Phylogenetic determinants of toxin gene distribution in genomes of Brevibacillus laterosporus.</title>
        <authorList>
            <person name="Glare T.R."/>
            <person name="Durrant A."/>
            <person name="Berry C."/>
            <person name="Palma L."/>
            <person name="Ormskirk M."/>
            <person name="Cox M.O."/>
        </authorList>
    </citation>
    <scope>NUCLEOTIDE SEQUENCE [LARGE SCALE GENOMIC DNA]</scope>
    <source>
        <strain evidence="2 3">1821L</strain>
    </source>
</reference>
<sequence length="336" mass="38813">MKFSVSFFSNLNDDTPRDMQAHYEFLFEVIRFAEEHDWYGVWFPERHYHSFGGLFSSPSVFAAAVARETKKLRIQVGSVILPLHSPIRIAEEWAMVDQLSKGRVSISCASGWNPNDFKENPEHFEHRKQRMWEGMTRIEDLWNDREAGTTVFPKPYQQQIPIYVTVASSKETCYEAGRKGYHLLTHFIFNDMNDVKQKIDLYHAGLRDGGHSVEGKDVTILLHTYLDHDLKVVEQIVKDAFFEYQHAFLSLAEATPHYESKREEEIAKTMMLRKYSPHYSLLGTPETCATVLKKLEEVGVTHVAALIDFGLEKQKIMESLERLVPLVKEANAQTIL</sequence>
<dbReference type="AlphaFoldDB" id="A0A518V689"/>
<dbReference type="Pfam" id="PF00296">
    <property type="entry name" value="Bac_luciferase"/>
    <property type="match status" value="1"/>
</dbReference>
<dbReference type="InterPro" id="IPR011251">
    <property type="entry name" value="Luciferase-like_dom"/>
</dbReference>
<feature type="domain" description="Luciferase-like" evidence="1">
    <location>
        <begin position="7"/>
        <end position="302"/>
    </location>
</feature>
<dbReference type="OrthoDB" id="9814695at2"/>
<organism evidence="2 3">
    <name type="scientific">Brevibacillus laterosporus</name>
    <name type="common">Bacillus laterosporus</name>
    <dbReference type="NCBI Taxonomy" id="1465"/>
    <lineage>
        <taxon>Bacteria</taxon>
        <taxon>Bacillati</taxon>
        <taxon>Bacillota</taxon>
        <taxon>Bacilli</taxon>
        <taxon>Bacillales</taxon>
        <taxon>Paenibacillaceae</taxon>
        <taxon>Brevibacillus</taxon>
    </lineage>
</organism>
<dbReference type="InterPro" id="IPR024011">
    <property type="entry name" value="Biosynth_lucif-like_mOase_dom"/>
</dbReference>
<dbReference type="InterPro" id="IPR050766">
    <property type="entry name" value="Bact_Lucif_Oxidored"/>
</dbReference>
<dbReference type="PANTHER" id="PTHR30137">
    <property type="entry name" value="LUCIFERASE-LIKE MONOOXYGENASE"/>
    <property type="match status" value="1"/>
</dbReference>
<dbReference type="Gene3D" id="3.20.20.30">
    <property type="entry name" value="Luciferase-like domain"/>
    <property type="match status" value="1"/>
</dbReference>
<dbReference type="GO" id="GO:0016705">
    <property type="term" value="F:oxidoreductase activity, acting on paired donors, with incorporation or reduction of molecular oxygen"/>
    <property type="evidence" value="ECO:0007669"/>
    <property type="project" value="InterPro"/>
</dbReference>
<dbReference type="NCBIfam" id="TIGR04020">
    <property type="entry name" value="seco_metab_LLM"/>
    <property type="match status" value="1"/>
</dbReference>
<protein>
    <submittedName>
        <fullName evidence="2">LLM class flavin-dependent oxidoreductase</fullName>
    </submittedName>
</protein>
<dbReference type="Proteomes" id="UP000319432">
    <property type="component" value="Chromosome"/>
</dbReference>
<dbReference type="InterPro" id="IPR036661">
    <property type="entry name" value="Luciferase-like_sf"/>
</dbReference>
<proteinExistence type="predicted"/>
<dbReference type="GO" id="GO:0005829">
    <property type="term" value="C:cytosol"/>
    <property type="evidence" value="ECO:0007669"/>
    <property type="project" value="TreeGrafter"/>
</dbReference>
<accession>A0A518V689</accession>
<dbReference type="EMBL" id="CP033464">
    <property type="protein sequence ID" value="QDX92510.1"/>
    <property type="molecule type" value="Genomic_DNA"/>
</dbReference>
<evidence type="ECO:0000313" key="3">
    <source>
        <dbReference type="Proteomes" id="UP000319432"/>
    </source>
</evidence>
<dbReference type="PANTHER" id="PTHR30137:SF6">
    <property type="entry name" value="LUCIFERASE-LIKE MONOOXYGENASE"/>
    <property type="match status" value="1"/>
</dbReference>
<dbReference type="SUPFAM" id="SSF51679">
    <property type="entry name" value="Bacterial luciferase-like"/>
    <property type="match status" value="1"/>
</dbReference>
<keyword evidence="3" id="KW-1185">Reference proteome</keyword>
<evidence type="ECO:0000313" key="2">
    <source>
        <dbReference type="EMBL" id="QDX92510.1"/>
    </source>
</evidence>
<evidence type="ECO:0000259" key="1">
    <source>
        <dbReference type="Pfam" id="PF00296"/>
    </source>
</evidence>
<name>A0A518V689_BRELA</name>
<gene>
    <name evidence="2" type="ORF">EEL30_09355</name>
</gene>